<dbReference type="WormBase" id="SRAE_2000170200">
    <property type="protein sequence ID" value="SRP08176"/>
    <property type="gene ID" value="WBGene00261908"/>
</dbReference>
<evidence type="ECO:0000313" key="5">
    <source>
        <dbReference type="WormBase" id="SRAE_2000170200"/>
    </source>
</evidence>
<organism evidence="2">
    <name type="scientific">Strongyloides ratti</name>
    <name type="common">Parasitic roundworm</name>
    <dbReference type="NCBI Taxonomy" id="34506"/>
    <lineage>
        <taxon>Eukaryota</taxon>
        <taxon>Metazoa</taxon>
        <taxon>Ecdysozoa</taxon>
        <taxon>Nematoda</taxon>
        <taxon>Chromadorea</taxon>
        <taxon>Rhabditida</taxon>
        <taxon>Tylenchina</taxon>
        <taxon>Panagrolaimomorpha</taxon>
        <taxon>Strongyloidoidea</taxon>
        <taxon>Strongyloididae</taxon>
        <taxon>Strongyloides</taxon>
    </lineage>
</organism>
<proteinExistence type="predicted"/>
<evidence type="ECO:0000313" key="4">
    <source>
        <dbReference type="WBParaSite" id="SRAE_2000170200.1"/>
    </source>
</evidence>
<keyword evidence="3" id="KW-1185">Reference proteome</keyword>
<name>A0A090LBA2_STRRB</name>
<dbReference type="OMA" id="HRIPNIS"/>
<dbReference type="RefSeq" id="XP_024506237.1">
    <property type="nucleotide sequence ID" value="XM_024652685.1"/>
</dbReference>
<dbReference type="Proteomes" id="UP000035682">
    <property type="component" value="Unplaced"/>
</dbReference>
<feature type="signal peptide" evidence="1">
    <location>
        <begin position="1"/>
        <end position="21"/>
    </location>
</feature>
<dbReference type="AlphaFoldDB" id="A0A090LBA2"/>
<dbReference type="GeneID" id="36379402"/>
<reference evidence="4" key="2">
    <citation type="submission" date="2020-12" db="UniProtKB">
        <authorList>
            <consortium name="WormBaseParasite"/>
        </authorList>
    </citation>
    <scope>IDENTIFICATION</scope>
</reference>
<dbReference type="GO" id="GO:0016757">
    <property type="term" value="F:glycosyltransferase activity"/>
    <property type="evidence" value="ECO:0007669"/>
    <property type="project" value="UniProtKB-KW"/>
</dbReference>
<dbReference type="WBParaSite" id="SRAE_2000170200.1">
    <property type="protein sequence ID" value="SRAE_2000170200.1"/>
    <property type="gene ID" value="WBGene00261908"/>
</dbReference>
<dbReference type="EMBL" id="LN609529">
    <property type="protein sequence ID" value="CEF67037.1"/>
    <property type="molecule type" value="Genomic_DNA"/>
</dbReference>
<keyword evidence="1" id="KW-0732">Signal</keyword>
<reference evidence="2 3" key="1">
    <citation type="submission" date="2014-09" db="EMBL/GenBank/DDBJ databases">
        <authorList>
            <person name="Martin A.A."/>
        </authorList>
    </citation>
    <scope>NUCLEOTIDE SEQUENCE</scope>
    <source>
        <strain evidence="3">ED321</strain>
        <strain evidence="2">ED321 Heterogonic</strain>
    </source>
</reference>
<keyword evidence="2" id="KW-0808">Transferase</keyword>
<dbReference type="Pfam" id="PF13896">
    <property type="entry name" value="Glyco_transf_49"/>
    <property type="match status" value="1"/>
</dbReference>
<keyword evidence="2" id="KW-0328">Glycosyltransferase</keyword>
<accession>A0A090LBA2</accession>
<dbReference type="STRING" id="34506.A0A090LBA2"/>
<protein>
    <submittedName>
        <fullName evidence="2 4">N-acetyllactosaminide beta-1,3-N-acetylglucosaminyltransferase</fullName>
    </submittedName>
</protein>
<evidence type="ECO:0000313" key="3">
    <source>
        <dbReference type="Proteomes" id="UP000035682"/>
    </source>
</evidence>
<dbReference type="PANTHER" id="PTHR47411:SF3">
    <property type="entry name" value="I-BETA-1,3-N-ACETYLGLUCOSAMINYLTRANSFERASE"/>
    <property type="match status" value="1"/>
</dbReference>
<dbReference type="OrthoDB" id="9974378at2759"/>
<evidence type="ECO:0000313" key="2">
    <source>
        <dbReference type="EMBL" id="CEF67037.1"/>
    </source>
</evidence>
<gene>
    <name evidence="2 4 5" type="ORF">SRAE_2000170200</name>
</gene>
<evidence type="ECO:0000256" key="1">
    <source>
        <dbReference type="SAM" id="SignalP"/>
    </source>
</evidence>
<dbReference type="CTD" id="36379402"/>
<feature type="chain" id="PRO_5015030628" evidence="1">
    <location>
        <begin position="22"/>
        <end position="425"/>
    </location>
</feature>
<dbReference type="PANTHER" id="PTHR47411">
    <property type="entry name" value="B3GNT1, BETA-1,3-N-ACETYLGUCOSAMINYLTRANSFERASE 1, HOMOLOG"/>
    <property type="match status" value="1"/>
</dbReference>
<sequence length="425" mass="49914">MKLFYILLLVKVVFLNFFINASEISTAINNSTFSNHKKNSLALLNGNTTWYYYKHYTVISNIIEGQKPDYLNSLTLVLQVSNDHYMNRFKNHLINWEGLISLGIFMLNTKLISTETKCTICTIKYFLKNRKNVSVHFIFRKKINISNDDIIYIKEASYCDQFNFKNGIKSCITVPSKNKLKFLQSYPINILRNVARKFSQSKFLVISDFDQIFSPHFAEKVLPVVKSVHAKNKKAVFVIRNFETVSKNYKDGPKNKKQLHKMLKEGKAFVFHYRCIVNFGIPKLKEWFKVVDNNKTSIQFQAIYDQDGWEPKLIIPDDAPYNDENFPYSFADNNNIMWSLCLKEYKFLVLNNVFIYHLGVKPAGESKDMGKLRELNMGKYTYARKSFLQRHEKKYSKRFGICMKKPNFKEKNKLLSDNIFKTKKS</sequence>